<evidence type="ECO:0000313" key="2">
    <source>
        <dbReference type="EMBL" id="KAJ7678599.1"/>
    </source>
</evidence>
<proteinExistence type="predicted"/>
<name>A0AAD7GD76_MYCRO</name>
<sequence>MSRIYLFFFWECGSVVDDLNILIPSLALSNKLRNARGIFYAYGKSSSASCAPLIIRDYFRYLRIINTRIILRHTPVLWVHGSSHRASTLNQWELRRRALLRDSNRLVSSEPIEPQGYIKGFYFNPTQLTSAMRPSSVVGIITLDTPASNEASIPLETRGPGHKLLSKMKSRSAIPPRLKPRVLLTQSSLALRADSPLTADLTWHWSAHSVLNNTAAHPDTNRGSEPLDAARTRAVAIPTRECSVKLSSRMLTIRRLIDARRPQYNSDFGLGLGHGGGGKRMYWSSTTGGPTDASARLGPRGVAGAEYGHGRADATHVCAALGSGQRSAGGGEVRTFSHTAAPRTGGRVAKAAAHAHPRAALNVYLHARGAGGDVEQVTENAESRGKHALTTARVIRLPAVVARGAERIVAGDVLGVELDEVCRGMNAHWGPGGGPCAPCGAKLPGCPPPPYGGAPYAPRRRRTRRLVIAIARQIEGYREGDLGGIHREARRRGGRSRAAAAGGAAWGGAVLLVLRHEDKDEDTSVGLRCFREDEEGGRTPWDMFRSLVRSFEVEMKVVENKEGLGRKRERTGIYAGSDGRDSPGVQALYTPSPLGLSEFLRTSSRSQVSVETSSSPP</sequence>
<dbReference type="AlphaFoldDB" id="A0AAD7GD76"/>
<comment type="caution">
    <text evidence="2">The sequence shown here is derived from an EMBL/GenBank/DDBJ whole genome shotgun (WGS) entry which is preliminary data.</text>
</comment>
<reference evidence="2" key="1">
    <citation type="submission" date="2023-03" db="EMBL/GenBank/DDBJ databases">
        <title>Massive genome expansion in bonnet fungi (Mycena s.s.) driven by repeated elements and novel gene families across ecological guilds.</title>
        <authorList>
            <consortium name="Lawrence Berkeley National Laboratory"/>
            <person name="Harder C.B."/>
            <person name="Miyauchi S."/>
            <person name="Viragh M."/>
            <person name="Kuo A."/>
            <person name="Thoen E."/>
            <person name="Andreopoulos B."/>
            <person name="Lu D."/>
            <person name="Skrede I."/>
            <person name="Drula E."/>
            <person name="Henrissat B."/>
            <person name="Morin E."/>
            <person name="Kohler A."/>
            <person name="Barry K."/>
            <person name="LaButti K."/>
            <person name="Morin E."/>
            <person name="Salamov A."/>
            <person name="Lipzen A."/>
            <person name="Mereny Z."/>
            <person name="Hegedus B."/>
            <person name="Baldrian P."/>
            <person name="Stursova M."/>
            <person name="Weitz H."/>
            <person name="Taylor A."/>
            <person name="Grigoriev I.V."/>
            <person name="Nagy L.G."/>
            <person name="Martin F."/>
            <person name="Kauserud H."/>
        </authorList>
    </citation>
    <scope>NUCLEOTIDE SEQUENCE</scope>
    <source>
        <strain evidence="2">CBHHK067</strain>
    </source>
</reference>
<evidence type="ECO:0000313" key="3">
    <source>
        <dbReference type="Proteomes" id="UP001221757"/>
    </source>
</evidence>
<evidence type="ECO:0000256" key="1">
    <source>
        <dbReference type="SAM" id="MobiDB-lite"/>
    </source>
</evidence>
<dbReference type="EMBL" id="JARKIE010000133">
    <property type="protein sequence ID" value="KAJ7678599.1"/>
    <property type="molecule type" value="Genomic_DNA"/>
</dbReference>
<accession>A0AAD7GD76</accession>
<keyword evidence="3" id="KW-1185">Reference proteome</keyword>
<feature type="region of interest" description="Disordered" evidence="1">
    <location>
        <begin position="569"/>
        <end position="588"/>
    </location>
</feature>
<organism evidence="2 3">
    <name type="scientific">Mycena rosella</name>
    <name type="common">Pink bonnet</name>
    <name type="synonym">Agaricus rosellus</name>
    <dbReference type="NCBI Taxonomy" id="1033263"/>
    <lineage>
        <taxon>Eukaryota</taxon>
        <taxon>Fungi</taxon>
        <taxon>Dikarya</taxon>
        <taxon>Basidiomycota</taxon>
        <taxon>Agaricomycotina</taxon>
        <taxon>Agaricomycetes</taxon>
        <taxon>Agaricomycetidae</taxon>
        <taxon>Agaricales</taxon>
        <taxon>Marasmiineae</taxon>
        <taxon>Mycenaceae</taxon>
        <taxon>Mycena</taxon>
    </lineage>
</organism>
<protein>
    <submittedName>
        <fullName evidence="2">Uncharacterized protein</fullName>
    </submittedName>
</protein>
<gene>
    <name evidence="2" type="ORF">B0H17DRAFT_1235494</name>
</gene>
<dbReference type="Proteomes" id="UP001221757">
    <property type="component" value="Unassembled WGS sequence"/>
</dbReference>